<protein>
    <submittedName>
        <fullName evidence="3">Polysaccharide chain length determinant protein, PEP-CTERM locus subfamily</fullName>
    </submittedName>
</protein>
<keyword evidence="2" id="KW-0812">Transmembrane</keyword>
<dbReference type="STRING" id="481446.NIT7645_01431"/>
<dbReference type="EMBL" id="CVRL01000002">
    <property type="protein sequence ID" value="CRL09409.1"/>
    <property type="molecule type" value="Genomic_DNA"/>
</dbReference>
<dbReference type="PANTHER" id="PTHR32309">
    <property type="entry name" value="TYROSINE-PROTEIN KINASE"/>
    <property type="match status" value="1"/>
</dbReference>
<proteinExistence type="predicted"/>
<organism evidence="3 4">
    <name type="scientific">Phaeobacter italicus</name>
    <dbReference type="NCBI Taxonomy" id="481446"/>
    <lineage>
        <taxon>Bacteria</taxon>
        <taxon>Pseudomonadati</taxon>
        <taxon>Pseudomonadota</taxon>
        <taxon>Alphaproteobacteria</taxon>
        <taxon>Rhodobacterales</taxon>
        <taxon>Roseobacteraceae</taxon>
        <taxon>Phaeobacter</taxon>
    </lineage>
</organism>
<keyword evidence="1" id="KW-0175">Coiled coil</keyword>
<dbReference type="AlphaFoldDB" id="A0A0H5CXA3"/>
<reference evidence="4" key="1">
    <citation type="submission" date="2015-05" db="EMBL/GenBank/DDBJ databases">
        <authorList>
            <person name="Rodrigo-Torres Lidia"/>
            <person name="Arahal R.David."/>
        </authorList>
    </citation>
    <scope>NUCLEOTIDE SEQUENCE [LARGE SCALE GENOMIC DNA]</scope>
    <source>
        <strain evidence="4">CECT 7321</strain>
    </source>
</reference>
<evidence type="ECO:0000256" key="2">
    <source>
        <dbReference type="SAM" id="Phobius"/>
    </source>
</evidence>
<feature type="transmembrane region" description="Helical" evidence="2">
    <location>
        <begin position="444"/>
        <end position="469"/>
    </location>
</feature>
<dbReference type="PANTHER" id="PTHR32309:SF13">
    <property type="entry name" value="FERRIC ENTEROBACTIN TRANSPORT PROTEIN FEPE"/>
    <property type="match status" value="1"/>
</dbReference>
<dbReference type="GO" id="GO:0004713">
    <property type="term" value="F:protein tyrosine kinase activity"/>
    <property type="evidence" value="ECO:0007669"/>
    <property type="project" value="TreeGrafter"/>
</dbReference>
<sequence length="485" mass="51258">MTPEQLRYNFLAKPKHSFRHNAIRALKGGRLNDLGRLPRYTASLILGSALIWAPISGYLKTAPLTFRSHTSLILPGSGASASLNLNGIGQATSYANSAFASNSVSPTETYKRLLGADRILAAAAASLDLSREAFGKPRIKLVDQTGLIHLEVTGRSPEDAQARGDALIAAFLSELDALRADEQNTREDSGLGAIDEYRTSVAGTRQEIVALQNETGLLSAEDYDAMAEATRSLSGRVEDLIAQLNDATEGVAALEASLGLSAAAAAATLKQYADSEFVALIDEVGTHAAALAEARASFGEQHPKVRTAFQAHETALKTARIRASAVTGLPLSQLATLDVAPAGARAELLSRLVQLDATRAGTAEQLKTMQTRLQQEQATLARLAPAAARLEDLQRDFSVAEAVFASAIARSQSTKSDVYASYPLVQVLENPSLPDRPSSPNRKLALAAGGAATLMLIIGLALGWGRSALIDKLIMRREKTKGGAG</sequence>
<dbReference type="InterPro" id="IPR050445">
    <property type="entry name" value="Bact_polysacc_biosynth/exp"/>
</dbReference>
<dbReference type="GO" id="GO:0005886">
    <property type="term" value="C:plasma membrane"/>
    <property type="evidence" value="ECO:0007669"/>
    <property type="project" value="TreeGrafter"/>
</dbReference>
<dbReference type="RefSeq" id="WP_050672339.1">
    <property type="nucleotide sequence ID" value="NZ_CVRL01000002.1"/>
</dbReference>
<keyword evidence="4" id="KW-1185">Reference proteome</keyword>
<accession>A0A0H5CXA3</accession>
<gene>
    <name evidence="3" type="ORF">NIT7321_00239</name>
</gene>
<evidence type="ECO:0000256" key="1">
    <source>
        <dbReference type="SAM" id="Coils"/>
    </source>
</evidence>
<name>A0A0H5CXA3_9RHOB</name>
<keyword evidence="2" id="KW-1133">Transmembrane helix</keyword>
<evidence type="ECO:0000313" key="3">
    <source>
        <dbReference type="EMBL" id="CRL09409.1"/>
    </source>
</evidence>
<feature type="coiled-coil region" evidence="1">
    <location>
        <begin position="194"/>
        <end position="257"/>
    </location>
</feature>
<dbReference type="Proteomes" id="UP000043764">
    <property type="component" value="Unassembled WGS sequence"/>
</dbReference>
<evidence type="ECO:0000313" key="4">
    <source>
        <dbReference type="Proteomes" id="UP000043764"/>
    </source>
</evidence>
<keyword evidence="2" id="KW-0472">Membrane</keyword>